<dbReference type="OrthoDB" id="5815293at2759"/>
<evidence type="ECO:0000313" key="1">
    <source>
        <dbReference type="EMBL" id="PAV74471.1"/>
    </source>
</evidence>
<evidence type="ECO:0000313" key="2">
    <source>
        <dbReference type="Proteomes" id="UP000218231"/>
    </source>
</evidence>
<dbReference type="STRING" id="2018661.A0A2A2KKI8"/>
<dbReference type="EMBL" id="LIAE01008330">
    <property type="protein sequence ID" value="PAV74471.1"/>
    <property type="molecule type" value="Genomic_DNA"/>
</dbReference>
<keyword evidence="2" id="KW-1185">Reference proteome</keyword>
<dbReference type="AlphaFoldDB" id="A0A2A2KKI8"/>
<organism evidence="1 2">
    <name type="scientific">Diploscapter pachys</name>
    <dbReference type="NCBI Taxonomy" id="2018661"/>
    <lineage>
        <taxon>Eukaryota</taxon>
        <taxon>Metazoa</taxon>
        <taxon>Ecdysozoa</taxon>
        <taxon>Nematoda</taxon>
        <taxon>Chromadorea</taxon>
        <taxon>Rhabditida</taxon>
        <taxon>Rhabditina</taxon>
        <taxon>Rhabditomorpha</taxon>
        <taxon>Rhabditoidea</taxon>
        <taxon>Rhabditidae</taxon>
        <taxon>Diploscapter</taxon>
    </lineage>
</organism>
<accession>A0A2A2KKI8</accession>
<protein>
    <submittedName>
        <fullName evidence="1">Uncharacterized protein</fullName>
    </submittedName>
</protein>
<comment type="caution">
    <text evidence="1">The sequence shown here is derived from an EMBL/GenBank/DDBJ whole genome shotgun (WGS) entry which is preliminary data.</text>
</comment>
<gene>
    <name evidence="1" type="ORF">WR25_02451</name>
</gene>
<proteinExistence type="predicted"/>
<dbReference type="Proteomes" id="UP000218231">
    <property type="component" value="Unassembled WGS sequence"/>
</dbReference>
<reference evidence="1 2" key="1">
    <citation type="journal article" date="2017" name="Curr. Biol.">
        <title>Genome architecture and evolution of a unichromosomal asexual nematode.</title>
        <authorList>
            <person name="Fradin H."/>
            <person name="Zegar C."/>
            <person name="Gutwein M."/>
            <person name="Lucas J."/>
            <person name="Kovtun M."/>
            <person name="Corcoran D."/>
            <person name="Baugh L.R."/>
            <person name="Kiontke K."/>
            <person name="Gunsalus K."/>
            <person name="Fitch D.H."/>
            <person name="Piano F."/>
        </authorList>
    </citation>
    <scope>NUCLEOTIDE SEQUENCE [LARGE SCALE GENOMIC DNA]</scope>
    <source>
        <strain evidence="1">PF1309</strain>
    </source>
</reference>
<name>A0A2A2KKI8_9BILA</name>
<sequence length="241" mass="26475">MQSEHLELGPINSVINIKFSIIISRLMISLQIALCLVASFQTSSSAPSKYKCEDGIDNLLTVASTSKDLPIVLKHTTILAYDAQMQPSCYKGKANVVLPGYFVVTGGELITKKDLNLVDNGQAMMSINIDGDDICSTGGSDKFYMPDWICQFEVTTLIPKELIEVLQQSGTHTIEELQDKIDFNTTLPLPESPSVLGLSLIDLFKGVYKVRAVLVSNKERVVDVLFQEGGKSFQLGMYDEA</sequence>